<dbReference type="OrthoDB" id="294251at2759"/>
<feature type="compositionally biased region" description="Polar residues" evidence="1">
    <location>
        <begin position="631"/>
        <end position="641"/>
    </location>
</feature>
<dbReference type="Proteomes" id="UP000606274">
    <property type="component" value="Unassembled WGS sequence"/>
</dbReference>
<dbReference type="SUPFAM" id="SSF47923">
    <property type="entry name" value="Ypt/Rab-GAP domain of gyp1p"/>
    <property type="match status" value="2"/>
</dbReference>
<gene>
    <name evidence="3" type="ORF">HF521_018882</name>
</gene>
<feature type="region of interest" description="Disordered" evidence="1">
    <location>
        <begin position="681"/>
        <end position="764"/>
    </location>
</feature>
<feature type="compositionally biased region" description="Low complexity" evidence="1">
    <location>
        <begin position="14"/>
        <end position="26"/>
    </location>
</feature>
<proteinExistence type="predicted"/>
<dbReference type="FunFam" id="1.10.8.270:FF:000016">
    <property type="entry name" value="TBC1 domain family member 2A"/>
    <property type="match status" value="1"/>
</dbReference>
<feature type="region of interest" description="Disordered" evidence="1">
    <location>
        <begin position="621"/>
        <end position="662"/>
    </location>
</feature>
<dbReference type="Gene3D" id="1.10.8.270">
    <property type="entry name" value="putative rabgap domain of human tbc1 domain family member 14 like domains"/>
    <property type="match status" value="1"/>
</dbReference>
<evidence type="ECO:0000313" key="3">
    <source>
        <dbReference type="EMBL" id="KAF7707664.1"/>
    </source>
</evidence>
<dbReference type="PANTHER" id="PTHR47219:SF9">
    <property type="entry name" value="GTPASE ACTIVATING PROTEIN AND CENTROSOME-ASSOCIATED, ISOFORM B"/>
    <property type="match status" value="1"/>
</dbReference>
<dbReference type="AlphaFoldDB" id="A0A8T0BKT4"/>
<dbReference type="InterPro" id="IPR050302">
    <property type="entry name" value="Rab_GAP_TBC_domain"/>
</dbReference>
<dbReference type="Gene3D" id="1.10.472.80">
    <property type="entry name" value="Ypt/Rab-GAP domain of gyp1p, domain 3"/>
    <property type="match status" value="1"/>
</dbReference>
<dbReference type="GO" id="GO:0005096">
    <property type="term" value="F:GTPase activator activity"/>
    <property type="evidence" value="ECO:0007669"/>
    <property type="project" value="TreeGrafter"/>
</dbReference>
<reference evidence="3" key="1">
    <citation type="submission" date="2020-08" db="EMBL/GenBank/DDBJ databases">
        <title>Chromosome-level assembly of Southern catfish (Silurus meridionalis) provides insights into visual adaptation to the nocturnal and benthic lifestyles.</title>
        <authorList>
            <person name="Zhang Y."/>
            <person name="Wang D."/>
            <person name="Peng Z."/>
        </authorList>
    </citation>
    <scope>NUCLEOTIDE SEQUENCE</scope>
    <source>
        <strain evidence="3">SWU-2019-XX</strain>
        <tissue evidence="3">Muscle</tissue>
    </source>
</reference>
<dbReference type="FunFam" id="1.10.472.80:FF:000008">
    <property type="entry name" value="TBC1 domain family member 10A"/>
    <property type="match status" value="1"/>
</dbReference>
<comment type="caution">
    <text evidence="3">The sequence shown here is derived from an EMBL/GenBank/DDBJ whole genome shotgun (WGS) entry which is preliminary data.</text>
</comment>
<name>A0A8T0BKT4_SILME</name>
<feature type="compositionally biased region" description="Polar residues" evidence="1">
    <location>
        <begin position="788"/>
        <end position="802"/>
    </location>
</feature>
<organism evidence="3 4">
    <name type="scientific">Silurus meridionalis</name>
    <name type="common">Southern catfish</name>
    <name type="synonym">Silurus soldatovi meridionalis</name>
    <dbReference type="NCBI Taxonomy" id="175797"/>
    <lineage>
        <taxon>Eukaryota</taxon>
        <taxon>Metazoa</taxon>
        <taxon>Chordata</taxon>
        <taxon>Craniata</taxon>
        <taxon>Vertebrata</taxon>
        <taxon>Euteleostomi</taxon>
        <taxon>Actinopterygii</taxon>
        <taxon>Neopterygii</taxon>
        <taxon>Teleostei</taxon>
        <taxon>Ostariophysi</taxon>
        <taxon>Siluriformes</taxon>
        <taxon>Siluridae</taxon>
        <taxon>Silurus</taxon>
    </lineage>
</organism>
<accession>A0A8T0BKT4</accession>
<feature type="region of interest" description="Disordered" evidence="1">
    <location>
        <begin position="1"/>
        <end position="253"/>
    </location>
</feature>
<dbReference type="SMART" id="SM00164">
    <property type="entry name" value="TBC"/>
    <property type="match status" value="1"/>
</dbReference>
<keyword evidence="4" id="KW-1185">Reference proteome</keyword>
<dbReference type="PANTHER" id="PTHR47219">
    <property type="entry name" value="RAB GTPASE-ACTIVATING PROTEIN 1-LIKE"/>
    <property type="match status" value="1"/>
</dbReference>
<feature type="compositionally biased region" description="Low complexity" evidence="1">
    <location>
        <begin position="41"/>
        <end position="109"/>
    </location>
</feature>
<feature type="compositionally biased region" description="Polar residues" evidence="1">
    <location>
        <begin position="144"/>
        <end position="153"/>
    </location>
</feature>
<dbReference type="Gene3D" id="1.10.10.750">
    <property type="entry name" value="Ypt/Rab-GAP domain of gyp1p, domain 1"/>
    <property type="match status" value="1"/>
</dbReference>
<feature type="compositionally biased region" description="Polar residues" evidence="1">
    <location>
        <begin position="117"/>
        <end position="137"/>
    </location>
</feature>
<dbReference type="PROSITE" id="PS50086">
    <property type="entry name" value="TBC_RABGAP"/>
    <property type="match status" value="1"/>
</dbReference>
<evidence type="ECO:0000256" key="1">
    <source>
        <dbReference type="SAM" id="MobiDB-lite"/>
    </source>
</evidence>
<dbReference type="EMBL" id="JABFDY010000005">
    <property type="protein sequence ID" value="KAF7707664.1"/>
    <property type="molecule type" value="Genomic_DNA"/>
</dbReference>
<dbReference type="InterPro" id="IPR035969">
    <property type="entry name" value="Rab-GAP_TBC_sf"/>
</dbReference>
<feature type="compositionally biased region" description="Polar residues" evidence="1">
    <location>
        <begin position="683"/>
        <end position="696"/>
    </location>
</feature>
<feature type="compositionally biased region" description="Polar residues" evidence="1">
    <location>
        <begin position="164"/>
        <end position="212"/>
    </location>
</feature>
<feature type="compositionally biased region" description="Basic and acidic residues" evidence="1">
    <location>
        <begin position="642"/>
        <end position="656"/>
    </location>
</feature>
<protein>
    <recommendedName>
        <fullName evidence="2">Rab-GAP TBC domain-containing protein</fullName>
    </recommendedName>
</protein>
<dbReference type="GO" id="GO:0031267">
    <property type="term" value="F:small GTPase binding"/>
    <property type="evidence" value="ECO:0007669"/>
    <property type="project" value="TreeGrafter"/>
</dbReference>
<feature type="region of interest" description="Disordered" evidence="1">
    <location>
        <begin position="786"/>
        <end position="821"/>
    </location>
</feature>
<dbReference type="InterPro" id="IPR000195">
    <property type="entry name" value="Rab-GAP-TBC_dom"/>
</dbReference>
<evidence type="ECO:0000313" key="4">
    <source>
        <dbReference type="Proteomes" id="UP000606274"/>
    </source>
</evidence>
<sequence length="847" mass="93907">MMMMLRKRRRRRSSSGGKAPARGRSSTRSNNIITPAKGRSRSINTPPRSSSRTRSVNTPPRSSSRTRSVNTPHRSSSRSRSVNTPPRSRSRSRSVNTPPRSRSRSVNTPRRSRSVNTPPRSRSRSVNTPPRSSSVNTAVRGRRSSVNTPSRGRSSIGKAPVRGRSSSVNTTVRGRSSSVNTTVRGRSSSGKASVRGRSSSVNMTVRGRSSSGKAPVSGRSSIGKAPVRGRSSIGKAPVRGRSSIGKAPVRRGRGRSGVGFDEFGFSFIKRRERTLQHRSHDYSYPQPNPIKVKELCELLSYWNGSSFICKSQIERFIRIGIPPALRCRVWKCLLDIEKVRDASSFNYQVCLREIRKPLVDLSVSEYSIISAISTLGERENEFGSAAAESLGVDVALFRQIALDLQRSFPTHRSLMGDSPEAIEGQAKLFRVLTAYASYNPQIGYSQGMSYIAAVLLMLLGEEDAFWALVVLLEKPKYLSELFDSSLKKIQHQALVFQQLLKHRKPQVYQHLENLGVSSVHFIMQWFLTLFTSLPCWDSVLAIWDLFLLHGMVVVFRAGLTVLQLLESRLMSMTEEAAVLPVLLHVPIDVSQYRVLIPALWSTEVQEWEITCMNRLILEETDEGHDAEESSRNSPTSLSCVEQTEHRAEEEKNEAPGKEAVGSGGRNVFARMLKAAHRYLADASKQSVTKSTASPGKSSPAAARLHNKRTSTSFSLTRRRKSKLRQSQNASVARKASFIVQDADGCTTEDRSPIPLRRLSSGPVGRVARRRSGVQSTRVRSLLHRISRMSDNLTNPSPNSSCSRPDWNEASAEHQESPCRILSPGRAPLTEIIIGSSSGIQIRESQLI</sequence>
<feature type="compositionally biased region" description="Basic residues" evidence="1">
    <location>
        <begin position="1"/>
        <end position="13"/>
    </location>
</feature>
<evidence type="ECO:0000259" key="2">
    <source>
        <dbReference type="PROSITE" id="PS50086"/>
    </source>
</evidence>
<dbReference type="Pfam" id="PF00566">
    <property type="entry name" value="RabGAP-TBC"/>
    <property type="match status" value="1"/>
</dbReference>
<feature type="domain" description="Rab-GAP TBC" evidence="2">
    <location>
        <begin position="320"/>
        <end position="550"/>
    </location>
</feature>